<dbReference type="Proteomes" id="UP000005741">
    <property type="component" value="Chromosome"/>
</dbReference>
<keyword evidence="2" id="KW-1185">Reference proteome</keyword>
<dbReference type="HOGENOM" id="CLU_2712853_0_0_2"/>
<dbReference type="InParanoid" id="H1Z0J5"/>
<protein>
    <submittedName>
        <fullName evidence="1">Uncharacterized protein</fullName>
    </submittedName>
</protein>
<dbReference type="STRING" id="937775.Metlim_1141"/>
<evidence type="ECO:0000313" key="2">
    <source>
        <dbReference type="Proteomes" id="UP000005741"/>
    </source>
</evidence>
<sequence>MSSYPELMEENINSLSPDLRREVLSYMDELIKRTKESEELALRFTRDTEVKKYILKHSFHQIRQKAIKSWET</sequence>
<organism evidence="1 2">
    <name type="scientific">Methanoplanus limicola DSM 2279</name>
    <dbReference type="NCBI Taxonomy" id="937775"/>
    <lineage>
        <taxon>Archaea</taxon>
        <taxon>Methanobacteriati</taxon>
        <taxon>Methanobacteriota</taxon>
        <taxon>Stenosarchaea group</taxon>
        <taxon>Methanomicrobia</taxon>
        <taxon>Methanomicrobiales</taxon>
        <taxon>Methanomicrobiaceae</taxon>
        <taxon>Methanoplanus</taxon>
    </lineage>
</organism>
<dbReference type="EMBL" id="CM001436">
    <property type="protein sequence ID" value="EHQ35252.1"/>
    <property type="molecule type" value="Genomic_DNA"/>
</dbReference>
<proteinExistence type="predicted"/>
<gene>
    <name evidence="1" type="ORF">Metlim_1141</name>
</gene>
<accession>H1Z0J5</accession>
<reference evidence="1 2" key="1">
    <citation type="submission" date="2011-10" db="EMBL/GenBank/DDBJ databases">
        <title>The Improved High-Quality Draft genome of Methanoplanus limicola DSM 2279.</title>
        <authorList>
            <consortium name="US DOE Joint Genome Institute (JGI-PGF)"/>
            <person name="Lucas S."/>
            <person name="Copeland A."/>
            <person name="Lapidus A."/>
            <person name="Glavina del Rio T."/>
            <person name="Dalin E."/>
            <person name="Tice H."/>
            <person name="Bruce D."/>
            <person name="Goodwin L."/>
            <person name="Pitluck S."/>
            <person name="Peters L."/>
            <person name="Mikhailova N."/>
            <person name="Lu M."/>
            <person name="Kyrpides N."/>
            <person name="Mavromatis K."/>
            <person name="Ivanova N."/>
            <person name="Markowitz V."/>
            <person name="Cheng J.-F."/>
            <person name="Hugenholtz P."/>
            <person name="Woyke T."/>
            <person name="Wu D."/>
            <person name="Wirth R."/>
            <person name="Brambilla E.-M."/>
            <person name="Klenk H.-P."/>
            <person name="Eisen J.A."/>
        </authorList>
    </citation>
    <scope>NUCLEOTIDE SEQUENCE [LARGE SCALE GENOMIC DNA]</scope>
    <source>
        <strain evidence="1 2">DSM 2279</strain>
    </source>
</reference>
<evidence type="ECO:0000313" key="1">
    <source>
        <dbReference type="EMBL" id="EHQ35252.1"/>
    </source>
</evidence>
<dbReference type="AlphaFoldDB" id="H1Z0J5"/>
<name>H1Z0J5_9EURY</name>